<keyword evidence="3" id="KW-0732">Signal</keyword>
<comment type="subcellular location">
    <subcellularLocation>
        <location evidence="1">Secreted</location>
    </subcellularLocation>
</comment>
<dbReference type="PANTHER" id="PTHR20914">
    <property type="entry name" value="LY6/PLAUR DOMAIN-CONTAINING PROTEIN 8"/>
    <property type="match status" value="1"/>
</dbReference>
<proteinExistence type="predicted"/>
<evidence type="ECO:0000259" key="4">
    <source>
        <dbReference type="SMART" id="SM00134"/>
    </source>
</evidence>
<evidence type="ECO:0000256" key="3">
    <source>
        <dbReference type="SAM" id="SignalP"/>
    </source>
</evidence>
<dbReference type="InterPro" id="IPR045860">
    <property type="entry name" value="Snake_toxin-like_sf"/>
</dbReference>
<dbReference type="PANTHER" id="PTHR20914:SF9">
    <property type="entry name" value="COILED, ISOFORM A"/>
    <property type="match status" value="1"/>
</dbReference>
<protein>
    <recommendedName>
        <fullName evidence="4">UPAR/Ly6 domain-containing protein</fullName>
    </recommendedName>
</protein>
<evidence type="ECO:0000256" key="1">
    <source>
        <dbReference type="ARBA" id="ARBA00004613"/>
    </source>
</evidence>
<feature type="chain" id="PRO_5035853757" description="UPAR/Ly6 domain-containing protein" evidence="3">
    <location>
        <begin position="20"/>
        <end position="209"/>
    </location>
</feature>
<keyword evidence="2" id="KW-0964">Secreted</keyword>
<name>A0A8T0AV00_SILME</name>
<evidence type="ECO:0000313" key="5">
    <source>
        <dbReference type="EMBL" id="KAF7696311.1"/>
    </source>
</evidence>
<reference evidence="5" key="1">
    <citation type="submission" date="2020-08" db="EMBL/GenBank/DDBJ databases">
        <title>Chromosome-level assembly of Southern catfish (Silurus meridionalis) provides insights into visual adaptation to the nocturnal and benthic lifestyles.</title>
        <authorList>
            <person name="Zhang Y."/>
            <person name="Wang D."/>
            <person name="Peng Z."/>
        </authorList>
    </citation>
    <scope>NUCLEOTIDE SEQUENCE</scope>
    <source>
        <strain evidence="5">SWU-2019-XX</strain>
        <tissue evidence="5">Muscle</tissue>
    </source>
</reference>
<accession>A0A8T0AV00</accession>
<keyword evidence="6" id="KW-1185">Reference proteome</keyword>
<dbReference type="GO" id="GO:0005576">
    <property type="term" value="C:extracellular region"/>
    <property type="evidence" value="ECO:0007669"/>
    <property type="project" value="UniProtKB-SubCell"/>
</dbReference>
<dbReference type="Gene3D" id="2.10.60.10">
    <property type="entry name" value="CD59"/>
    <property type="match status" value="2"/>
</dbReference>
<comment type="caution">
    <text evidence="5">The sequence shown here is derived from an EMBL/GenBank/DDBJ whole genome shotgun (WGS) entry which is preliminary data.</text>
</comment>
<dbReference type="SMART" id="SM00134">
    <property type="entry name" value="LU"/>
    <property type="match status" value="1"/>
</dbReference>
<evidence type="ECO:0000313" key="6">
    <source>
        <dbReference type="Proteomes" id="UP000606274"/>
    </source>
</evidence>
<evidence type="ECO:0000256" key="2">
    <source>
        <dbReference type="ARBA" id="ARBA00022525"/>
    </source>
</evidence>
<dbReference type="InterPro" id="IPR050918">
    <property type="entry name" value="CNF-like_PLA2_Inhibitor"/>
</dbReference>
<dbReference type="Proteomes" id="UP000606274">
    <property type="component" value="Unassembled WGS sequence"/>
</dbReference>
<dbReference type="EMBL" id="JABFDY010000016">
    <property type="protein sequence ID" value="KAF7696311.1"/>
    <property type="molecule type" value="Genomic_DNA"/>
</dbReference>
<dbReference type="AlphaFoldDB" id="A0A8T0AV00"/>
<feature type="signal peptide" evidence="3">
    <location>
        <begin position="1"/>
        <end position="19"/>
    </location>
</feature>
<feature type="domain" description="UPAR/Ly6" evidence="4">
    <location>
        <begin position="118"/>
        <end position="195"/>
    </location>
</feature>
<dbReference type="InterPro" id="IPR016054">
    <property type="entry name" value="LY6_UPA_recep-like"/>
</dbReference>
<dbReference type="SUPFAM" id="SSF57302">
    <property type="entry name" value="Snake toxin-like"/>
    <property type="match status" value="1"/>
</dbReference>
<sequence>MKTQLTLLLVCTIFSGAWSLECYPYTYDYDYTGTFTNCSSTCSSTTTTVDIYLVSGVSGLSFTTVDYDFSCGSPEKCVNTSINIGVVRITNNTQCCSTNHCNNDTLPEMPQQSINGKKCYTCNENDCSQNLYCEGKEDRCITATVAQGTKVMTMKGCTTSNMCNVTLLRAHGLILTDVYCCAGNLCNAAESFALSFLLMFIPLLSFILF</sequence>
<gene>
    <name evidence="5" type="ORF">HF521_006405</name>
</gene>
<organism evidence="5 6">
    <name type="scientific">Silurus meridionalis</name>
    <name type="common">Southern catfish</name>
    <name type="synonym">Silurus soldatovi meridionalis</name>
    <dbReference type="NCBI Taxonomy" id="175797"/>
    <lineage>
        <taxon>Eukaryota</taxon>
        <taxon>Metazoa</taxon>
        <taxon>Chordata</taxon>
        <taxon>Craniata</taxon>
        <taxon>Vertebrata</taxon>
        <taxon>Euteleostomi</taxon>
        <taxon>Actinopterygii</taxon>
        <taxon>Neopterygii</taxon>
        <taxon>Teleostei</taxon>
        <taxon>Ostariophysi</taxon>
        <taxon>Siluriformes</taxon>
        <taxon>Siluridae</taxon>
        <taxon>Silurus</taxon>
    </lineage>
</organism>
<dbReference type="Pfam" id="PF00021">
    <property type="entry name" value="UPAR_LY6"/>
    <property type="match status" value="1"/>
</dbReference>